<keyword evidence="2" id="KW-0378">Hydrolase</keyword>
<organism evidence="4 5">
    <name type="scientific">Effrenium voratum</name>
    <dbReference type="NCBI Taxonomy" id="2562239"/>
    <lineage>
        <taxon>Eukaryota</taxon>
        <taxon>Sar</taxon>
        <taxon>Alveolata</taxon>
        <taxon>Dinophyceae</taxon>
        <taxon>Suessiales</taxon>
        <taxon>Symbiodiniaceae</taxon>
        <taxon>Effrenium</taxon>
    </lineage>
</organism>
<dbReference type="AlphaFoldDB" id="A0AA36IMC3"/>
<feature type="domain" description="Endonuclease/exonuclease/phosphatase" evidence="3">
    <location>
        <begin position="74"/>
        <end position="391"/>
    </location>
</feature>
<evidence type="ECO:0000313" key="5">
    <source>
        <dbReference type="Proteomes" id="UP001178507"/>
    </source>
</evidence>
<dbReference type="InterPro" id="IPR050410">
    <property type="entry name" value="CCR4/nocturin_mRNA_transcr"/>
</dbReference>
<dbReference type="PANTHER" id="PTHR12121:SF45">
    <property type="entry name" value="NOCTURNIN"/>
    <property type="match status" value="1"/>
</dbReference>
<dbReference type="Gene3D" id="3.60.10.10">
    <property type="entry name" value="Endonuclease/exonuclease/phosphatase"/>
    <property type="match status" value="1"/>
</dbReference>
<comment type="similarity">
    <text evidence="1">Belongs to the CCR4/nocturin family.</text>
</comment>
<dbReference type="PANTHER" id="PTHR12121">
    <property type="entry name" value="CARBON CATABOLITE REPRESSOR PROTEIN 4"/>
    <property type="match status" value="1"/>
</dbReference>
<dbReference type="Pfam" id="PF03372">
    <property type="entry name" value="Exo_endo_phos"/>
    <property type="match status" value="1"/>
</dbReference>
<gene>
    <name evidence="4" type="ORF">EVOR1521_LOCUS15872</name>
</gene>
<evidence type="ECO:0000259" key="3">
    <source>
        <dbReference type="Pfam" id="PF03372"/>
    </source>
</evidence>
<dbReference type="SUPFAM" id="SSF56219">
    <property type="entry name" value="DNase I-like"/>
    <property type="match status" value="1"/>
</dbReference>
<evidence type="ECO:0000313" key="4">
    <source>
        <dbReference type="EMBL" id="CAJ1390452.1"/>
    </source>
</evidence>
<comment type="caution">
    <text evidence="4">The sequence shown here is derived from an EMBL/GenBank/DDBJ whole genome shotgun (WGS) entry which is preliminary data.</text>
</comment>
<dbReference type="Proteomes" id="UP001178507">
    <property type="component" value="Unassembled WGS sequence"/>
</dbReference>
<evidence type="ECO:0000256" key="2">
    <source>
        <dbReference type="ARBA" id="ARBA00022801"/>
    </source>
</evidence>
<evidence type="ECO:0000256" key="1">
    <source>
        <dbReference type="ARBA" id="ARBA00010774"/>
    </source>
</evidence>
<dbReference type="InterPro" id="IPR036691">
    <property type="entry name" value="Endo/exonu/phosph_ase_sf"/>
</dbReference>
<name>A0AA36IMC3_9DINO</name>
<dbReference type="GO" id="GO:0006139">
    <property type="term" value="P:nucleobase-containing compound metabolic process"/>
    <property type="evidence" value="ECO:0007669"/>
    <property type="project" value="UniProtKB-ARBA"/>
</dbReference>
<accession>A0AA36IMC3</accession>
<proteinExistence type="inferred from homology"/>
<dbReference type="InterPro" id="IPR005135">
    <property type="entry name" value="Endo/exonuclease/phosphatase"/>
</dbReference>
<dbReference type="GO" id="GO:0000175">
    <property type="term" value="F:3'-5'-RNA exonuclease activity"/>
    <property type="evidence" value="ECO:0007669"/>
    <property type="project" value="TreeGrafter"/>
</dbReference>
<sequence>MRRQWRSLEKAHRGAVIRVLQFNILAESLAEGSSEEVVRPTVPAGHFAAPGSAGCHYHSRLVHSCHTFRTLRSHLDWETRKARIVDILLQAQADLICLQEVDNFGELKAALEGAGYEGLFCKKAWKKIRDGSAVFWLRERSLATRANVSIGVTWASGSFRLSHVKRQTCRRLAVAPFNFWVLKSRNVLVAQRNTTGHPDFRVLWQVRMSLEHSECFQILPSSAMTALLLRFSLATGERVVVCATHLKAGFSAEMEEHRLAQATALEKRLRHFAGREATILAADLNAHYAPYALCTPSACCDPEPSARVEPKTVTALLEAGFRSAYGFGEAVASFPSFTAWSGWLDRDVKADLDYILLRGPVVPLAFLEGPEEAAVLQWPELLPNRCWPSDHIHLLADLELL</sequence>
<keyword evidence="5" id="KW-1185">Reference proteome</keyword>
<protein>
    <recommendedName>
        <fullName evidence="3">Endonuclease/exonuclease/phosphatase domain-containing protein</fullName>
    </recommendedName>
</protein>
<reference evidence="4" key="1">
    <citation type="submission" date="2023-08" db="EMBL/GenBank/DDBJ databases">
        <authorList>
            <person name="Chen Y."/>
            <person name="Shah S."/>
            <person name="Dougan E. K."/>
            <person name="Thang M."/>
            <person name="Chan C."/>
        </authorList>
    </citation>
    <scope>NUCLEOTIDE SEQUENCE</scope>
</reference>
<dbReference type="EMBL" id="CAUJNA010002079">
    <property type="protein sequence ID" value="CAJ1390452.1"/>
    <property type="molecule type" value="Genomic_DNA"/>
</dbReference>